<dbReference type="InterPro" id="IPR029063">
    <property type="entry name" value="SAM-dependent_MTases_sf"/>
</dbReference>
<evidence type="ECO:0000256" key="5">
    <source>
        <dbReference type="ARBA" id="ARBA00047942"/>
    </source>
</evidence>
<evidence type="ECO:0000259" key="7">
    <source>
        <dbReference type="Pfam" id="PF07669"/>
    </source>
</evidence>
<proteinExistence type="predicted"/>
<evidence type="ECO:0000256" key="4">
    <source>
        <dbReference type="ARBA" id="ARBA00022691"/>
    </source>
</evidence>
<evidence type="ECO:0000256" key="6">
    <source>
        <dbReference type="SAM" id="MobiDB-lite"/>
    </source>
</evidence>
<organism evidence="9 10">
    <name type="scientific">Desulfovibrio porci</name>
    <dbReference type="NCBI Taxonomy" id="2605782"/>
    <lineage>
        <taxon>Bacteria</taxon>
        <taxon>Pseudomonadati</taxon>
        <taxon>Thermodesulfobacteriota</taxon>
        <taxon>Desulfovibrionia</taxon>
        <taxon>Desulfovibrionales</taxon>
        <taxon>Desulfovibrionaceae</taxon>
        <taxon>Desulfovibrio</taxon>
    </lineage>
</organism>
<reference evidence="9 10" key="1">
    <citation type="submission" date="2019-09" db="EMBL/GenBank/DDBJ databases">
        <title>In-depth cultivation of the pig gut microbiome towards novel bacterial diversity and tailored functional studies.</title>
        <authorList>
            <person name="Wylensek D."/>
            <person name="Hitch T.C.A."/>
            <person name="Clavel T."/>
        </authorList>
    </citation>
    <scope>NUCLEOTIDE SEQUENCE [LARGE SCALE GENOMIC DNA]</scope>
    <source>
        <strain evidence="9 10">PG-178-WT-4</strain>
    </source>
</reference>
<dbReference type="Proteomes" id="UP000477488">
    <property type="component" value="Unassembled WGS sequence"/>
</dbReference>
<dbReference type="GO" id="GO:0006304">
    <property type="term" value="P:DNA modification"/>
    <property type="evidence" value="ECO:0007669"/>
    <property type="project" value="InterPro"/>
</dbReference>
<keyword evidence="2 9" id="KW-0489">Methyltransferase</keyword>
<protein>
    <recommendedName>
        <fullName evidence="1">site-specific DNA-methyltransferase (adenine-specific)</fullName>
        <ecNumber evidence="1">2.1.1.72</ecNumber>
    </recommendedName>
</protein>
<evidence type="ECO:0000256" key="2">
    <source>
        <dbReference type="ARBA" id="ARBA00022603"/>
    </source>
</evidence>
<dbReference type="Pfam" id="PF07669">
    <property type="entry name" value="Eco57I"/>
    <property type="match status" value="1"/>
</dbReference>
<evidence type="ECO:0000256" key="1">
    <source>
        <dbReference type="ARBA" id="ARBA00011900"/>
    </source>
</evidence>
<comment type="catalytic activity">
    <reaction evidence="5">
        <text>a 2'-deoxyadenosine in DNA + S-adenosyl-L-methionine = an N(6)-methyl-2'-deoxyadenosine in DNA + S-adenosyl-L-homocysteine + H(+)</text>
        <dbReference type="Rhea" id="RHEA:15197"/>
        <dbReference type="Rhea" id="RHEA-COMP:12418"/>
        <dbReference type="Rhea" id="RHEA-COMP:12419"/>
        <dbReference type="ChEBI" id="CHEBI:15378"/>
        <dbReference type="ChEBI" id="CHEBI:57856"/>
        <dbReference type="ChEBI" id="CHEBI:59789"/>
        <dbReference type="ChEBI" id="CHEBI:90615"/>
        <dbReference type="ChEBI" id="CHEBI:90616"/>
        <dbReference type="EC" id="2.1.1.72"/>
    </reaction>
</comment>
<dbReference type="SUPFAM" id="SSF53335">
    <property type="entry name" value="S-adenosyl-L-methionine-dependent methyltransferases"/>
    <property type="match status" value="1"/>
</dbReference>
<feature type="region of interest" description="Disordered" evidence="6">
    <location>
        <begin position="1324"/>
        <end position="1355"/>
    </location>
</feature>
<comment type="caution">
    <text evidence="9">The sequence shown here is derived from an EMBL/GenBank/DDBJ whole genome shotgun (WGS) entry which is preliminary data.</text>
</comment>
<sequence>MKNLSKHAEWLSLIEISGPFLTMSMLDKAFPQGLEAVETPRRQKLRAAYEEWREAVDQEDKLLPELHREWVRLVLTDLLEYDHESLVHAGDWPSELPSVSSQEHAGTFKPNWIVCSPADLKPRLFIAVLPPDTDLESVQRGDGWPVSLQERMTLLCRTHGVRVGLLTDGERWMLVNAPVGSTSSQASWYARLWFQEPSTLRAFQSLLGVRRCFGPAEDTLESLLEESLKHHEEVTDTLGEQVRRAVEVLVQCLDKADEDRNRELLRDVKPAELYEAGLTVMMRLVFVLCAEERGLLLLGDSVYDRCYAVSTLRGQLAEEADRHGPEVLDRRHDAWARLLAVFRAVYGGIEHESLRMPALGGSLFDPDRFPFLEGRAKGTRWRETSAVPVPIDNRTVLLLLNSLQILEQPGGALLLSYRALDVEQIGHVYEGLLEHTVARVPRVTLGLQGAQKAKNPNIALAELESARLDDEAALVELLLEVTGRSGSAIRNGLSKPADDAVFGRLLGVCGGDTALAERIRPFTNLLRTDAWGDPIVYRDNSFMVTLGADRRETGTHYTPKALTESIVTTTLEPVVYLGPADGKPREEWMLKSSREILDLKICDPAMGSGAFLVQACRYLGEKLVEAWLHEEEAGKAITVDGDVLDQLGAEEPLSSQLDERLTIARRLVAERCLYGVDINPLAVELAKLSIWLVTLAKGRPFGFLDHNLRSGDSLLGIHRLEQLTRLRMDTESGQQYQLHIFGQKVEAAVNEAIELRKQLRATAIRDIQDVEAMARLDSEARRKLESVELIADAMIGEALRCGGNTRALNTALDKLATMAGDFLGGNEKMGEQIARQAKENLAIDFPKETAPRRPFHWALIFPEVIRKGGFDGMVGNPPFTGGRLVGRRFGLAYQEYLNYIRNGVKGSPDFCAYFFLRVFSLLGSRGFFGLLATKSITETGSRVVCLDQIIGKGGAVYHSFSRMPWPGNAAVVISIAWVARDGWQGQKILDGRTVSAINGALEEDFQIERPMKLNALKGQFSQGQDVMGRGFELTAEDRAAILEADPKCAEVIFPLFNGQDLNTMPKLEPYRWVIYFRDWPEEKARQYGAAFRRVEELVKPYRDSLTGQIHQKCFWKFWDLRPILMQEMAAYEAVLASAIVTKYITFRKVPTNNIYNTKTKLYFLRRWDEFAVLQSTHHQEWAFWTCGTLGASTLNYSTSQALETWPMPILDGREELFTYGEIYHENREKIMLENMIGLTQFYNRFHDPSEVDLRIDEMRRLHCEIDLAVIRAYGWDDLDLEHDFHEVPYLPENDRVRFTISDRARLTVLRRLSELNHQRYEEEIAQGLQRGGKKRSTSRSPRTRRATDATVAQPHLDFDARVSAPTSENTPTIAIHGFLSTQDGWHAKVEILAATEVTNGQWNSAIEKLLADGLIERQGERRGAKYRAVKRN</sequence>
<dbReference type="PANTHER" id="PTHR33841">
    <property type="entry name" value="DNA METHYLTRANSFERASE YEEA-RELATED"/>
    <property type="match status" value="1"/>
</dbReference>
<keyword evidence="4" id="KW-0949">S-adenosyl-L-methionine</keyword>
<dbReference type="GO" id="GO:0032259">
    <property type="term" value="P:methylation"/>
    <property type="evidence" value="ECO:0007669"/>
    <property type="project" value="UniProtKB-KW"/>
</dbReference>
<gene>
    <name evidence="9" type="ORF">FYJ44_05840</name>
</gene>
<dbReference type="InterPro" id="IPR011639">
    <property type="entry name" value="MethylTrfase_TaqI-like_dom"/>
</dbReference>
<evidence type="ECO:0000313" key="9">
    <source>
        <dbReference type="EMBL" id="MSS27579.1"/>
    </source>
</evidence>
<dbReference type="EC" id="2.1.1.72" evidence="1"/>
<keyword evidence="3 9" id="KW-0808">Transferase</keyword>
<dbReference type="Gene3D" id="3.40.50.150">
    <property type="entry name" value="Vaccinia Virus protein VP39"/>
    <property type="match status" value="2"/>
</dbReference>
<feature type="domain" description="MmeI-like target recognition" evidence="8">
    <location>
        <begin position="1028"/>
        <end position="1209"/>
    </location>
</feature>
<feature type="domain" description="Type II methyltransferase M.TaqI-like" evidence="7">
    <location>
        <begin position="672"/>
        <end position="937"/>
    </location>
</feature>
<name>A0A6L5XKG1_9BACT</name>
<dbReference type="PRINTS" id="PR00507">
    <property type="entry name" value="N12N6MTFRASE"/>
</dbReference>
<dbReference type="InterPro" id="IPR050953">
    <property type="entry name" value="N4_N6_ade-DNA_methylase"/>
</dbReference>
<dbReference type="PANTHER" id="PTHR33841:SF1">
    <property type="entry name" value="DNA METHYLTRANSFERASE A"/>
    <property type="match status" value="1"/>
</dbReference>
<evidence type="ECO:0000256" key="3">
    <source>
        <dbReference type="ARBA" id="ARBA00022679"/>
    </source>
</evidence>
<dbReference type="InterPro" id="IPR046820">
    <property type="entry name" value="MmeI_TRD"/>
</dbReference>
<dbReference type="Pfam" id="PF20466">
    <property type="entry name" value="MmeI_TRD"/>
    <property type="match status" value="1"/>
</dbReference>
<dbReference type="RefSeq" id="WP_154510049.1">
    <property type="nucleotide sequence ID" value="NZ_VUMH01000004.1"/>
</dbReference>
<dbReference type="GO" id="GO:0009007">
    <property type="term" value="F:site-specific DNA-methyltransferase (adenine-specific) activity"/>
    <property type="evidence" value="ECO:0007669"/>
    <property type="project" value="UniProtKB-EC"/>
</dbReference>
<accession>A0A6L5XKG1</accession>
<evidence type="ECO:0000313" key="10">
    <source>
        <dbReference type="Proteomes" id="UP000477488"/>
    </source>
</evidence>
<feature type="compositionally biased region" description="Basic residues" evidence="6">
    <location>
        <begin position="1331"/>
        <end position="1344"/>
    </location>
</feature>
<dbReference type="EMBL" id="VUMH01000004">
    <property type="protein sequence ID" value="MSS27579.1"/>
    <property type="molecule type" value="Genomic_DNA"/>
</dbReference>
<evidence type="ECO:0000259" key="8">
    <source>
        <dbReference type="Pfam" id="PF20466"/>
    </source>
</evidence>
<keyword evidence="10" id="KW-1185">Reference proteome</keyword>